<organism evidence="3 4">
    <name type="scientific">Saprolegnia parasitica (strain CBS 223.65)</name>
    <dbReference type="NCBI Taxonomy" id="695850"/>
    <lineage>
        <taxon>Eukaryota</taxon>
        <taxon>Sar</taxon>
        <taxon>Stramenopiles</taxon>
        <taxon>Oomycota</taxon>
        <taxon>Saprolegniomycetes</taxon>
        <taxon>Saprolegniales</taxon>
        <taxon>Saprolegniaceae</taxon>
        <taxon>Saprolegnia</taxon>
    </lineage>
</organism>
<feature type="signal peptide" evidence="2">
    <location>
        <begin position="1"/>
        <end position="19"/>
    </location>
</feature>
<dbReference type="GeneID" id="24138075"/>
<evidence type="ECO:0000256" key="2">
    <source>
        <dbReference type="SAM" id="SignalP"/>
    </source>
</evidence>
<dbReference type="VEuPathDB" id="FungiDB:SPRG_16448"/>
<feature type="chain" id="PRO_5001633786" description="FZ domain-containing protein" evidence="2">
    <location>
        <begin position="20"/>
        <end position="744"/>
    </location>
</feature>
<dbReference type="Proteomes" id="UP000030745">
    <property type="component" value="Unassembled WGS sequence"/>
</dbReference>
<dbReference type="InterPro" id="IPR002200">
    <property type="entry name" value="Elicitin"/>
</dbReference>
<dbReference type="SMART" id="SM01187">
    <property type="entry name" value="Elicitin"/>
    <property type="match status" value="3"/>
</dbReference>
<reference evidence="3 4" key="1">
    <citation type="journal article" date="2013" name="PLoS Genet.">
        <title>Distinctive expansion of potential virulence genes in the genome of the oomycete fish pathogen Saprolegnia parasitica.</title>
        <authorList>
            <person name="Jiang R.H."/>
            <person name="de Bruijn I."/>
            <person name="Haas B.J."/>
            <person name="Belmonte R."/>
            <person name="Lobach L."/>
            <person name="Christie J."/>
            <person name="van den Ackerveken G."/>
            <person name="Bottin A."/>
            <person name="Bulone V."/>
            <person name="Diaz-Moreno S.M."/>
            <person name="Dumas B."/>
            <person name="Fan L."/>
            <person name="Gaulin E."/>
            <person name="Govers F."/>
            <person name="Grenville-Briggs L.J."/>
            <person name="Horner N.R."/>
            <person name="Levin J.Z."/>
            <person name="Mammella M."/>
            <person name="Meijer H.J."/>
            <person name="Morris P."/>
            <person name="Nusbaum C."/>
            <person name="Oome S."/>
            <person name="Phillips A.J."/>
            <person name="van Rooyen D."/>
            <person name="Rzeszutek E."/>
            <person name="Saraiva M."/>
            <person name="Secombes C.J."/>
            <person name="Seidl M.F."/>
            <person name="Snel B."/>
            <person name="Stassen J.H."/>
            <person name="Sykes S."/>
            <person name="Tripathy S."/>
            <person name="van den Berg H."/>
            <person name="Vega-Arreguin J.C."/>
            <person name="Wawra S."/>
            <person name="Young S.K."/>
            <person name="Zeng Q."/>
            <person name="Dieguez-Uribeondo J."/>
            <person name="Russ C."/>
            <person name="Tyler B.M."/>
            <person name="van West P."/>
        </authorList>
    </citation>
    <scope>NUCLEOTIDE SEQUENCE [LARGE SCALE GENOMIC DNA]</scope>
    <source>
        <strain evidence="3 4">CBS 223.65</strain>
    </source>
</reference>
<feature type="region of interest" description="Disordered" evidence="1">
    <location>
        <begin position="597"/>
        <end position="622"/>
    </location>
</feature>
<dbReference type="RefSeq" id="XP_012211142.1">
    <property type="nucleotide sequence ID" value="XM_012355752.1"/>
</dbReference>
<proteinExistence type="predicted"/>
<dbReference type="KEGG" id="spar:SPRG_16448"/>
<sequence length="744" mass="78810">MKLVCAATVALMLATSATAAWCTADQDTEINNFLAANVSTSCAESSVGLGYVTFADGLDYKQYDMCQPPCQDDLQNLTSSIPNCTDDAGTHAKVAQQNQLCTDMTRPTINGGACTTADTILFNGLLYKEPVWLNCSSATNADLYSVRAYTTNEANALCASSTCSAFINAMANLIPNCVDKNGENTMDEFQAQFGCTPAAVGAYCSMVDYAVANDAYASGLWSNCTTMLESTDPGYTSSWTLEVLESMLDKSADSPEDVPSGFCASTCPANYLSMKKTFPSCTSLKIGDALSDPSPLYRICPSLEPAPSSAPTSCTAYQNATIYNFLAANVSTSCIASISSWRSSMTFADALDYKQYDMCQPPCLSDLQNLTRSIPNCTDDAGTHAKVVKQNQLCANITVTRPTTNGGACTSADSTLARKVLDDEPVWLNCSSVFGSVNARSSHLTAYTTKDAKALCDSAACTAFFNSIAKLMPNCVDEYGRKTMDQFRHRFGCTPAAVGANCSMVDMAVKREAYRTYLWSNCSMRYDVKTFGELDHNVTYAMTPENLPSGFCASACPANYLSIKKTLPSCTSIYSGDIFPDPSPLYRICPSLELSPTPAPPPAPTPAQTAAPTRAPTPAPTPAVALTCPLSGSYRATGMRMDLATSGDFTESHDGSGNTCSTKGTYAVSGPMATFTVSTVTGVCGSAFTPNAKLSGPISFSTDCQQLTLSYTGTTSTLQRTSNAETAATSAMLLLGVFLAWGTL</sequence>
<keyword evidence="2" id="KW-0732">Signal</keyword>
<evidence type="ECO:0000313" key="3">
    <source>
        <dbReference type="EMBL" id="KDO18151.1"/>
    </source>
</evidence>
<evidence type="ECO:0000313" key="4">
    <source>
        <dbReference type="Proteomes" id="UP000030745"/>
    </source>
</evidence>
<dbReference type="GO" id="GO:0005576">
    <property type="term" value="C:extracellular region"/>
    <property type="evidence" value="ECO:0007669"/>
    <property type="project" value="InterPro"/>
</dbReference>
<keyword evidence="4" id="KW-1185">Reference proteome</keyword>
<name>A0A067BV48_SAPPC</name>
<accession>A0A067BV48</accession>
<dbReference type="AlphaFoldDB" id="A0A067BV48"/>
<gene>
    <name evidence="3" type="ORF">SPRG_16448</name>
</gene>
<evidence type="ECO:0008006" key="5">
    <source>
        <dbReference type="Google" id="ProtNLM"/>
    </source>
</evidence>
<protein>
    <recommendedName>
        <fullName evidence="5">FZ domain-containing protein</fullName>
    </recommendedName>
</protein>
<evidence type="ECO:0000256" key="1">
    <source>
        <dbReference type="SAM" id="MobiDB-lite"/>
    </source>
</evidence>
<dbReference type="EMBL" id="KK583488">
    <property type="protein sequence ID" value="KDO18151.1"/>
    <property type="molecule type" value="Genomic_DNA"/>
</dbReference>